<gene>
    <name evidence="1" type="ORF">Zmor_026384</name>
</gene>
<sequence length="75" mass="8113">MTSWATCILIRAGVSTEYTEVSSVSYVSATTASLIPDLISVLESLFGQFPVDKNKFRKLELQKSIDNSASAPVIS</sequence>
<name>A0AA38M5W7_9CUCU</name>
<evidence type="ECO:0000313" key="1">
    <source>
        <dbReference type="EMBL" id="KAJ3643687.1"/>
    </source>
</evidence>
<evidence type="ECO:0000313" key="2">
    <source>
        <dbReference type="Proteomes" id="UP001168821"/>
    </source>
</evidence>
<protein>
    <submittedName>
        <fullName evidence="1">Uncharacterized protein</fullName>
    </submittedName>
</protein>
<accession>A0AA38M5W7</accession>
<organism evidence="1 2">
    <name type="scientific">Zophobas morio</name>
    <dbReference type="NCBI Taxonomy" id="2755281"/>
    <lineage>
        <taxon>Eukaryota</taxon>
        <taxon>Metazoa</taxon>
        <taxon>Ecdysozoa</taxon>
        <taxon>Arthropoda</taxon>
        <taxon>Hexapoda</taxon>
        <taxon>Insecta</taxon>
        <taxon>Pterygota</taxon>
        <taxon>Neoptera</taxon>
        <taxon>Endopterygota</taxon>
        <taxon>Coleoptera</taxon>
        <taxon>Polyphaga</taxon>
        <taxon>Cucujiformia</taxon>
        <taxon>Tenebrionidae</taxon>
        <taxon>Zophobas</taxon>
    </lineage>
</organism>
<keyword evidence="2" id="KW-1185">Reference proteome</keyword>
<comment type="caution">
    <text evidence="1">The sequence shown here is derived from an EMBL/GenBank/DDBJ whole genome shotgun (WGS) entry which is preliminary data.</text>
</comment>
<dbReference type="Proteomes" id="UP001168821">
    <property type="component" value="Unassembled WGS sequence"/>
</dbReference>
<proteinExistence type="predicted"/>
<dbReference type="AlphaFoldDB" id="A0AA38M5W7"/>
<reference evidence="1" key="1">
    <citation type="journal article" date="2023" name="G3 (Bethesda)">
        <title>Whole genome assemblies of Zophobas morio and Tenebrio molitor.</title>
        <authorList>
            <person name="Kaur S."/>
            <person name="Stinson S.A."/>
            <person name="diCenzo G.C."/>
        </authorList>
    </citation>
    <scope>NUCLEOTIDE SEQUENCE</scope>
    <source>
        <strain evidence="1">QUZm001</strain>
    </source>
</reference>
<dbReference type="EMBL" id="JALNTZ010000008">
    <property type="protein sequence ID" value="KAJ3643687.1"/>
    <property type="molecule type" value="Genomic_DNA"/>
</dbReference>